<name>A0AAN9E7H4_CROPI</name>
<keyword evidence="5" id="KW-0539">Nucleus</keyword>
<comment type="subcellular location">
    <subcellularLocation>
        <location evidence="1">Nucleus</location>
    </subcellularLocation>
</comment>
<comment type="caution">
    <text evidence="7">The sequence shown here is derived from an EMBL/GenBank/DDBJ whole genome shotgun (WGS) entry which is preliminary data.</text>
</comment>
<dbReference type="InterPro" id="IPR036576">
    <property type="entry name" value="WRKY_dom_sf"/>
</dbReference>
<sequence>MSTTTSQIIANHSLLENQDDEMPTQHMDFLLPFPTNLITSSPLVSHQSSKSFTSYSMAPNSSLSSGVDDYSTSNLTQTLLAITSQKSRQDLTSSSTFAGSHQFLSLHRSSVNPWALGEVTDCLRNKRSREDNHHHHHNMGVFGMKMKKIKGRRKVREPRFSFKTMSDVDVLDDGYKWRKYGQKVVKNTQHPRSYYRCTQDNCRVKKRVERLAEDPRMVITTYEGRHAHSPPDDVEDSQTQSELNNFLCDGHSALDFIPGLSKMLVVDLPEDVVLKGEEDETLFSKTLASHGRVHVISS</sequence>
<dbReference type="FunFam" id="2.20.25.80:FF:000003">
    <property type="entry name" value="WRKY transcription factor 57"/>
    <property type="match status" value="1"/>
</dbReference>
<keyword evidence="3" id="KW-0238">DNA-binding</keyword>
<dbReference type="Proteomes" id="UP001372338">
    <property type="component" value="Unassembled WGS sequence"/>
</dbReference>
<evidence type="ECO:0000256" key="5">
    <source>
        <dbReference type="ARBA" id="ARBA00023242"/>
    </source>
</evidence>
<protein>
    <recommendedName>
        <fullName evidence="6">WRKY domain-containing protein</fullName>
    </recommendedName>
</protein>
<dbReference type="Pfam" id="PF03106">
    <property type="entry name" value="WRKY"/>
    <property type="match status" value="1"/>
</dbReference>
<evidence type="ECO:0000313" key="8">
    <source>
        <dbReference type="Proteomes" id="UP001372338"/>
    </source>
</evidence>
<evidence type="ECO:0000256" key="2">
    <source>
        <dbReference type="ARBA" id="ARBA00023015"/>
    </source>
</evidence>
<evidence type="ECO:0000256" key="1">
    <source>
        <dbReference type="ARBA" id="ARBA00004123"/>
    </source>
</evidence>
<dbReference type="EMBL" id="JAYWIO010000008">
    <property type="protein sequence ID" value="KAK7247506.1"/>
    <property type="molecule type" value="Genomic_DNA"/>
</dbReference>
<dbReference type="InterPro" id="IPR044810">
    <property type="entry name" value="WRKY_plant"/>
</dbReference>
<organism evidence="7 8">
    <name type="scientific">Crotalaria pallida</name>
    <name type="common">Smooth rattlebox</name>
    <name type="synonym">Crotalaria striata</name>
    <dbReference type="NCBI Taxonomy" id="3830"/>
    <lineage>
        <taxon>Eukaryota</taxon>
        <taxon>Viridiplantae</taxon>
        <taxon>Streptophyta</taxon>
        <taxon>Embryophyta</taxon>
        <taxon>Tracheophyta</taxon>
        <taxon>Spermatophyta</taxon>
        <taxon>Magnoliopsida</taxon>
        <taxon>eudicotyledons</taxon>
        <taxon>Gunneridae</taxon>
        <taxon>Pentapetalae</taxon>
        <taxon>rosids</taxon>
        <taxon>fabids</taxon>
        <taxon>Fabales</taxon>
        <taxon>Fabaceae</taxon>
        <taxon>Papilionoideae</taxon>
        <taxon>50 kb inversion clade</taxon>
        <taxon>genistoids sensu lato</taxon>
        <taxon>core genistoids</taxon>
        <taxon>Crotalarieae</taxon>
        <taxon>Crotalaria</taxon>
    </lineage>
</organism>
<dbReference type="GO" id="GO:0043565">
    <property type="term" value="F:sequence-specific DNA binding"/>
    <property type="evidence" value="ECO:0007669"/>
    <property type="project" value="InterPro"/>
</dbReference>
<dbReference type="SMART" id="SM00774">
    <property type="entry name" value="WRKY"/>
    <property type="match status" value="1"/>
</dbReference>
<dbReference type="InterPro" id="IPR003657">
    <property type="entry name" value="WRKY_dom"/>
</dbReference>
<feature type="domain" description="WRKY" evidence="6">
    <location>
        <begin position="166"/>
        <end position="231"/>
    </location>
</feature>
<keyword evidence="2" id="KW-0805">Transcription regulation</keyword>
<dbReference type="GO" id="GO:0005634">
    <property type="term" value="C:nucleus"/>
    <property type="evidence" value="ECO:0007669"/>
    <property type="project" value="UniProtKB-SubCell"/>
</dbReference>
<evidence type="ECO:0000256" key="4">
    <source>
        <dbReference type="ARBA" id="ARBA00023163"/>
    </source>
</evidence>
<dbReference type="SUPFAM" id="SSF118290">
    <property type="entry name" value="WRKY DNA-binding domain"/>
    <property type="match status" value="1"/>
</dbReference>
<evidence type="ECO:0000256" key="3">
    <source>
        <dbReference type="ARBA" id="ARBA00023125"/>
    </source>
</evidence>
<dbReference type="AlphaFoldDB" id="A0AAN9E7H4"/>
<dbReference type="Gene3D" id="2.20.25.80">
    <property type="entry name" value="WRKY domain"/>
    <property type="match status" value="1"/>
</dbReference>
<proteinExistence type="predicted"/>
<dbReference type="PROSITE" id="PS50811">
    <property type="entry name" value="WRKY"/>
    <property type="match status" value="1"/>
</dbReference>
<reference evidence="7 8" key="1">
    <citation type="submission" date="2024-01" db="EMBL/GenBank/DDBJ databases">
        <title>The genomes of 5 underutilized Papilionoideae crops provide insights into root nodulation and disease resistanc.</title>
        <authorList>
            <person name="Yuan L."/>
        </authorList>
    </citation>
    <scope>NUCLEOTIDE SEQUENCE [LARGE SCALE GENOMIC DNA]</scope>
    <source>
        <strain evidence="7">ZHUSHIDOU_FW_LH</strain>
        <tissue evidence="7">Leaf</tissue>
    </source>
</reference>
<dbReference type="PANTHER" id="PTHR31221">
    <property type="entry name" value="WRKY TRANSCRIPTION FACTOR PROTEIN 1-RELATED"/>
    <property type="match status" value="1"/>
</dbReference>
<keyword evidence="4" id="KW-0804">Transcription</keyword>
<dbReference type="PANTHER" id="PTHR31221:SF17">
    <property type="entry name" value="WRKY TRANSCRIPTION FACTOR 13-RELATED"/>
    <property type="match status" value="1"/>
</dbReference>
<evidence type="ECO:0000313" key="7">
    <source>
        <dbReference type="EMBL" id="KAK7247506.1"/>
    </source>
</evidence>
<keyword evidence="8" id="KW-1185">Reference proteome</keyword>
<gene>
    <name evidence="7" type="ORF">RIF29_42389</name>
</gene>
<dbReference type="GO" id="GO:0003700">
    <property type="term" value="F:DNA-binding transcription factor activity"/>
    <property type="evidence" value="ECO:0007669"/>
    <property type="project" value="InterPro"/>
</dbReference>
<accession>A0AAN9E7H4</accession>
<evidence type="ECO:0000259" key="6">
    <source>
        <dbReference type="PROSITE" id="PS50811"/>
    </source>
</evidence>